<feature type="transmembrane region" description="Helical" evidence="1">
    <location>
        <begin position="70"/>
        <end position="93"/>
    </location>
</feature>
<feature type="transmembrane region" description="Helical" evidence="1">
    <location>
        <begin position="551"/>
        <end position="569"/>
    </location>
</feature>
<gene>
    <name evidence="2" type="ORF">A2744_02215</name>
</gene>
<evidence type="ECO:0000313" key="2">
    <source>
        <dbReference type="EMBL" id="OGY45480.1"/>
    </source>
</evidence>
<reference evidence="2 3" key="1">
    <citation type="journal article" date="2016" name="Nat. Commun.">
        <title>Thousands of microbial genomes shed light on interconnected biogeochemical processes in an aquifer system.</title>
        <authorList>
            <person name="Anantharaman K."/>
            <person name="Brown C.T."/>
            <person name="Hug L.A."/>
            <person name="Sharon I."/>
            <person name="Castelle C.J."/>
            <person name="Probst A.J."/>
            <person name="Thomas B.C."/>
            <person name="Singh A."/>
            <person name="Wilkins M.J."/>
            <person name="Karaoz U."/>
            <person name="Brodie E.L."/>
            <person name="Williams K.H."/>
            <person name="Hubbard S.S."/>
            <person name="Banfield J.F."/>
        </authorList>
    </citation>
    <scope>NUCLEOTIDE SEQUENCE [LARGE SCALE GENOMIC DNA]</scope>
</reference>
<protein>
    <recommendedName>
        <fullName evidence="4">Glycosyltransferase RgtA/B/C/D-like domain-containing protein</fullName>
    </recommendedName>
</protein>
<feature type="transmembrane region" description="Helical" evidence="1">
    <location>
        <begin position="257"/>
        <end position="277"/>
    </location>
</feature>
<feature type="transmembrane region" description="Helical" evidence="1">
    <location>
        <begin position="333"/>
        <end position="351"/>
    </location>
</feature>
<feature type="transmembrane region" description="Helical" evidence="1">
    <location>
        <begin position="7"/>
        <end position="25"/>
    </location>
</feature>
<feature type="transmembrane region" description="Helical" evidence="1">
    <location>
        <begin position="396"/>
        <end position="417"/>
    </location>
</feature>
<feature type="transmembrane region" description="Helical" evidence="1">
    <location>
        <begin position="310"/>
        <end position="326"/>
    </location>
</feature>
<dbReference type="STRING" id="1797535.A2744_02215"/>
<feature type="transmembrane region" description="Helical" evidence="1">
    <location>
        <begin position="483"/>
        <end position="502"/>
    </location>
</feature>
<accession>A0A1G1Y0Z5</accession>
<keyword evidence="1" id="KW-0472">Membrane</keyword>
<feature type="transmembrane region" description="Helical" evidence="1">
    <location>
        <begin position="99"/>
        <end position="118"/>
    </location>
</feature>
<dbReference type="EMBL" id="MHIE01000019">
    <property type="protein sequence ID" value="OGY45480.1"/>
    <property type="molecule type" value="Genomic_DNA"/>
</dbReference>
<keyword evidence="1" id="KW-1133">Transmembrane helix</keyword>
<feature type="transmembrane region" description="Helical" evidence="1">
    <location>
        <begin position="284"/>
        <end position="304"/>
    </location>
</feature>
<feature type="transmembrane region" description="Helical" evidence="1">
    <location>
        <begin position="210"/>
        <end position="230"/>
    </location>
</feature>
<feature type="transmembrane region" description="Helical" evidence="1">
    <location>
        <begin position="357"/>
        <end position="384"/>
    </location>
</feature>
<feature type="transmembrane region" description="Helical" evidence="1">
    <location>
        <begin position="186"/>
        <end position="203"/>
    </location>
</feature>
<feature type="transmembrane region" description="Helical" evidence="1">
    <location>
        <begin position="449"/>
        <end position="471"/>
    </location>
</feature>
<evidence type="ECO:0000313" key="3">
    <source>
        <dbReference type="Proteomes" id="UP000178240"/>
    </source>
</evidence>
<proteinExistence type="predicted"/>
<feature type="transmembrane region" description="Helical" evidence="1">
    <location>
        <begin position="146"/>
        <end position="166"/>
    </location>
</feature>
<keyword evidence="1" id="KW-0812">Transmembrane</keyword>
<evidence type="ECO:0008006" key="4">
    <source>
        <dbReference type="Google" id="ProtNLM"/>
    </source>
</evidence>
<sequence length="713" mass="81310">MGKISQAKYLIITVILCSVIIFNFVQWQNPGLGTFFGLLYLIFYSFIFGSIFISPAGWPALSADKSAAGWQLILGLPLLLSLIAILGTVAIYFYQLNDLIFGLLVVAIPLILVTPYYYSTPPQKFSLKETILKHFDKVLERKETKVNVILVFGYLTLAIIAFTFLWSGQTSQSIQSPWQTVFSKFFLVYFLATLFLFTYILLSKRTKLPLILLIVHTFLSTSVALIVYQIGYGFDPFIHQATEEVINQTGTIKPTPLYYLGQYAIVVFLHKLTLLKIVFIDQSLVPLLASLLLPTTTYFVFHYWLKRPQALTLAMLMLVVPYGGFIMTAPQNLANLFFVITILLSLLYFRGQITISIFYLLAAATIVIHPLAGLPLLITIFLFNLFKALYDSYKRYLGLFFLTAVVFVFVMPLAFIINDSGINLARPNLSWHALNPLAWVNRFDLPLDLVYLINFNQLILALLIIGTGIIYLKKHQLLKNNAVYLIAALVILANFFLVKYFLTFPSLSDYDKTYFVNRLSLLAFYVLLPIFLIGLHLIIKRFFGHDIFGKFFIVLTLSGLITASLYLSYPRVNLYEPAKFFSVSDSDLKAVRLIEQTASPQHVVLANQMVGVAAIKEFGFKQYYNGQFYYSMPNGPDKTFYDLYLEMIYQGAKKETMLKAMAEAKTDQAYFVLNQYWRDSEKIAEQAKQSADKVYSIDEGEIYIFEYNLENPG</sequence>
<feature type="transmembrane region" description="Helical" evidence="1">
    <location>
        <begin position="37"/>
        <end position="58"/>
    </location>
</feature>
<comment type="caution">
    <text evidence="2">The sequence shown here is derived from an EMBL/GenBank/DDBJ whole genome shotgun (WGS) entry which is preliminary data.</text>
</comment>
<name>A0A1G1Y0Z5_9BACT</name>
<dbReference type="AlphaFoldDB" id="A0A1G1Y0Z5"/>
<feature type="transmembrane region" description="Helical" evidence="1">
    <location>
        <begin position="522"/>
        <end position="539"/>
    </location>
</feature>
<organism evidence="2 3">
    <name type="scientific">Candidatus Buchananbacteria bacterium RIFCSPHIGHO2_01_FULL_44_11</name>
    <dbReference type="NCBI Taxonomy" id="1797535"/>
    <lineage>
        <taxon>Bacteria</taxon>
        <taxon>Candidatus Buchananiibacteriota</taxon>
    </lineage>
</organism>
<evidence type="ECO:0000256" key="1">
    <source>
        <dbReference type="SAM" id="Phobius"/>
    </source>
</evidence>
<dbReference type="Proteomes" id="UP000178240">
    <property type="component" value="Unassembled WGS sequence"/>
</dbReference>